<comment type="caution">
    <text evidence="1">The sequence shown here is derived from an EMBL/GenBank/DDBJ whole genome shotgun (WGS) entry which is preliminary data.</text>
</comment>
<dbReference type="EMBL" id="PSQE01000001">
    <property type="protein sequence ID" value="RHN80079.1"/>
    <property type="molecule type" value="Genomic_DNA"/>
</dbReference>
<dbReference type="Gramene" id="rna3957">
    <property type="protein sequence ID" value="RHN80079.1"/>
    <property type="gene ID" value="gene3957"/>
</dbReference>
<accession>A0A396JP69</accession>
<protein>
    <submittedName>
        <fullName evidence="1">Uncharacterized protein</fullName>
    </submittedName>
</protein>
<reference evidence="2" key="1">
    <citation type="journal article" date="2018" name="Nat. Plants">
        <title>Whole-genome landscape of Medicago truncatula symbiotic genes.</title>
        <authorList>
            <person name="Pecrix Y."/>
            <person name="Staton S.E."/>
            <person name="Sallet E."/>
            <person name="Lelandais-Briere C."/>
            <person name="Moreau S."/>
            <person name="Carrere S."/>
            <person name="Blein T."/>
            <person name="Jardinaud M.F."/>
            <person name="Latrasse D."/>
            <person name="Zouine M."/>
            <person name="Zahm M."/>
            <person name="Kreplak J."/>
            <person name="Mayjonade B."/>
            <person name="Satge C."/>
            <person name="Perez M."/>
            <person name="Cauet S."/>
            <person name="Marande W."/>
            <person name="Chantry-Darmon C."/>
            <person name="Lopez-Roques C."/>
            <person name="Bouchez O."/>
            <person name="Berard A."/>
            <person name="Debelle F."/>
            <person name="Munos S."/>
            <person name="Bendahmane A."/>
            <person name="Berges H."/>
            <person name="Niebel A."/>
            <person name="Buitink J."/>
            <person name="Frugier F."/>
            <person name="Benhamed M."/>
            <person name="Crespi M."/>
            <person name="Gouzy J."/>
            <person name="Gamas P."/>
        </authorList>
    </citation>
    <scope>NUCLEOTIDE SEQUENCE [LARGE SCALE GENOMIC DNA]</scope>
    <source>
        <strain evidence="2">cv. Jemalong A17</strain>
    </source>
</reference>
<organism evidence="1 2">
    <name type="scientific">Medicago truncatula</name>
    <name type="common">Barrel medic</name>
    <name type="synonym">Medicago tribuloides</name>
    <dbReference type="NCBI Taxonomy" id="3880"/>
    <lineage>
        <taxon>Eukaryota</taxon>
        <taxon>Viridiplantae</taxon>
        <taxon>Streptophyta</taxon>
        <taxon>Embryophyta</taxon>
        <taxon>Tracheophyta</taxon>
        <taxon>Spermatophyta</taxon>
        <taxon>Magnoliopsida</taxon>
        <taxon>eudicotyledons</taxon>
        <taxon>Gunneridae</taxon>
        <taxon>Pentapetalae</taxon>
        <taxon>rosids</taxon>
        <taxon>fabids</taxon>
        <taxon>Fabales</taxon>
        <taxon>Fabaceae</taxon>
        <taxon>Papilionoideae</taxon>
        <taxon>50 kb inversion clade</taxon>
        <taxon>NPAAA clade</taxon>
        <taxon>Hologalegina</taxon>
        <taxon>IRL clade</taxon>
        <taxon>Trifolieae</taxon>
        <taxon>Medicago</taxon>
    </lineage>
</organism>
<dbReference type="Proteomes" id="UP000265566">
    <property type="component" value="Chromosome 1"/>
</dbReference>
<sequence length="41" mass="4778">MNNLANVSIKDLQPQQYSERITCKLRSLNKLEKLNYGNLII</sequence>
<evidence type="ECO:0000313" key="2">
    <source>
        <dbReference type="Proteomes" id="UP000265566"/>
    </source>
</evidence>
<evidence type="ECO:0000313" key="1">
    <source>
        <dbReference type="EMBL" id="RHN80079.1"/>
    </source>
</evidence>
<name>A0A396JP69_MEDTR</name>
<dbReference type="AlphaFoldDB" id="A0A396JP69"/>
<proteinExistence type="predicted"/>
<gene>
    <name evidence="1" type="ORF">MtrunA17_Chr1g0184351</name>
</gene>